<proteinExistence type="predicted"/>
<dbReference type="KEGG" id="loa:LOAG_13888"/>
<dbReference type="GeneID" id="9951361"/>
<dbReference type="EMBL" id="JH712869">
    <property type="protein sequence ID" value="EFO14631.1"/>
    <property type="molecule type" value="Genomic_DNA"/>
</dbReference>
<dbReference type="CTD" id="9951361"/>
<sequence length="131" mass="14879">MVCLVFNLFQRSSFSESDSFPCFKCGYVTVRDILHSSLIEIWRIAPSLPNSPGFRFFLVTVSNLSLVSSVMNAIPIHRNVSCHLSINLNRMVCRGARLLPLNSNSFERKAKSKCIAINPADNYKLYNKLDY</sequence>
<protein>
    <submittedName>
        <fullName evidence="1">Uncharacterized protein</fullName>
    </submittedName>
</protein>
<accession>A0A1S0TIJ2</accession>
<gene>
    <name evidence="1" type="ORF">LOAG_13888</name>
</gene>
<evidence type="ECO:0000313" key="1">
    <source>
        <dbReference type="EMBL" id="EFO14631.1"/>
    </source>
</evidence>
<dbReference type="AlphaFoldDB" id="A0A1S0TIJ2"/>
<reference evidence="1" key="1">
    <citation type="submission" date="2012-04" db="EMBL/GenBank/DDBJ databases">
        <title>The Genome Sequence of Loa loa.</title>
        <authorList>
            <consortium name="The Broad Institute Genome Sequencing Platform"/>
            <consortium name="Broad Institute Genome Sequencing Center for Infectious Disease"/>
            <person name="Nutman T.B."/>
            <person name="Fink D.L."/>
            <person name="Russ C."/>
            <person name="Young S."/>
            <person name="Zeng Q."/>
            <person name="Gargeya S."/>
            <person name="Alvarado L."/>
            <person name="Berlin A."/>
            <person name="Chapman S.B."/>
            <person name="Chen Z."/>
            <person name="Freedman E."/>
            <person name="Gellesch M."/>
            <person name="Goldberg J."/>
            <person name="Griggs A."/>
            <person name="Gujja S."/>
            <person name="Heilman E.R."/>
            <person name="Heiman D."/>
            <person name="Howarth C."/>
            <person name="Mehta T."/>
            <person name="Neiman D."/>
            <person name="Pearson M."/>
            <person name="Roberts A."/>
            <person name="Saif S."/>
            <person name="Shea T."/>
            <person name="Shenoy N."/>
            <person name="Sisk P."/>
            <person name="Stolte C."/>
            <person name="Sykes S."/>
            <person name="White J."/>
            <person name="Yandava C."/>
            <person name="Haas B."/>
            <person name="Henn M.R."/>
            <person name="Nusbaum C."/>
            <person name="Birren B."/>
        </authorList>
    </citation>
    <scope>NUCLEOTIDE SEQUENCE [LARGE SCALE GENOMIC DNA]</scope>
</reference>
<dbReference type="RefSeq" id="XP_003149438.1">
    <property type="nucleotide sequence ID" value="XM_003149390.1"/>
</dbReference>
<dbReference type="InParanoid" id="A0A1S0TIJ2"/>
<organism evidence="1">
    <name type="scientific">Loa loa</name>
    <name type="common">Eye worm</name>
    <name type="synonym">Filaria loa</name>
    <dbReference type="NCBI Taxonomy" id="7209"/>
    <lineage>
        <taxon>Eukaryota</taxon>
        <taxon>Metazoa</taxon>
        <taxon>Ecdysozoa</taxon>
        <taxon>Nematoda</taxon>
        <taxon>Chromadorea</taxon>
        <taxon>Rhabditida</taxon>
        <taxon>Spirurina</taxon>
        <taxon>Spiruromorpha</taxon>
        <taxon>Filarioidea</taxon>
        <taxon>Onchocercidae</taxon>
        <taxon>Loa</taxon>
    </lineage>
</organism>
<name>A0A1S0TIJ2_LOALO</name>